<keyword evidence="2 5" id="KW-0812">Transmembrane</keyword>
<sequence>MRKDTVSTLASTSPSTVRDSNEIIYVEFIEGDVRNPINYSRLKKWAITFTACIFSATTSSAASSYTIGASSMTKELKCSDIEVALGLGLYAAGFALTPLITSSFSEEVGRRPAYIVSSIMYTLSQVMVALAPNIQTVIVGRVLGGIFGSTGASLVGGSIADIWLPHERGFPMALFAFACLFSFGMGAVIGGLIASQPHMGWRWVQWIHAMISAMYAVLVLVVMSETRSSVILTRLARDARRVTGDNRLKARMEVERVSILDLLKIACTRPLYFLCTEPLVQSFSLWSGFTWGVMFCLLAAVSPMFQEVYGFSVRQTGFVYGALSVGAILGLLGNQYQDKLYTRYYTQRKQEARLYSACVAAILLPIGMFMVAWTSTPSIHWIVPVMGLTMFMTGVAVILQVAFLYLADCYDTYASSAQAGQSLFRNLLAFAFPVFTPQMFASLGYKWSLALFGLLAILMAPTPFVLFAYGSKIRARSIASRKILAADSGRKHEDPGGV</sequence>
<keyword evidence="8" id="KW-1185">Reference proteome</keyword>
<evidence type="ECO:0000256" key="3">
    <source>
        <dbReference type="ARBA" id="ARBA00022989"/>
    </source>
</evidence>
<feature type="transmembrane region" description="Helical" evidence="5">
    <location>
        <begin position="317"/>
        <end position="333"/>
    </location>
</feature>
<comment type="subcellular location">
    <subcellularLocation>
        <location evidence="1">Membrane</location>
        <topology evidence="1">Multi-pass membrane protein</topology>
    </subcellularLocation>
</comment>
<protein>
    <recommendedName>
        <fullName evidence="6">Major facilitator superfamily (MFS) profile domain-containing protein</fullName>
    </recommendedName>
</protein>
<feature type="transmembrane region" description="Helical" evidence="5">
    <location>
        <begin position="138"/>
        <end position="160"/>
    </location>
</feature>
<proteinExistence type="predicted"/>
<dbReference type="AlphaFoldDB" id="A0A0C3AEK1"/>
<dbReference type="Proteomes" id="UP000053989">
    <property type="component" value="Unassembled WGS sequence"/>
</dbReference>
<dbReference type="InterPro" id="IPR036259">
    <property type="entry name" value="MFS_trans_sf"/>
</dbReference>
<evidence type="ECO:0000256" key="5">
    <source>
        <dbReference type="SAM" id="Phobius"/>
    </source>
</evidence>
<dbReference type="InterPro" id="IPR011701">
    <property type="entry name" value="MFS"/>
</dbReference>
<reference evidence="8" key="2">
    <citation type="submission" date="2015-01" db="EMBL/GenBank/DDBJ databases">
        <title>Evolutionary Origins and Diversification of the Mycorrhizal Mutualists.</title>
        <authorList>
            <consortium name="DOE Joint Genome Institute"/>
            <consortium name="Mycorrhizal Genomics Consortium"/>
            <person name="Kohler A."/>
            <person name="Kuo A."/>
            <person name="Nagy L.G."/>
            <person name="Floudas D."/>
            <person name="Copeland A."/>
            <person name="Barry K.W."/>
            <person name="Cichocki N."/>
            <person name="Veneault-Fourrey C."/>
            <person name="LaButti K."/>
            <person name="Lindquist E.A."/>
            <person name="Lipzen A."/>
            <person name="Lundell T."/>
            <person name="Morin E."/>
            <person name="Murat C."/>
            <person name="Riley R."/>
            <person name="Ohm R."/>
            <person name="Sun H."/>
            <person name="Tunlid A."/>
            <person name="Henrissat B."/>
            <person name="Grigoriev I.V."/>
            <person name="Hibbett D.S."/>
            <person name="Martin F."/>
        </authorList>
    </citation>
    <scope>NUCLEOTIDE SEQUENCE [LARGE SCALE GENOMIC DNA]</scope>
    <source>
        <strain evidence="8">Foug A</strain>
    </source>
</reference>
<feature type="domain" description="Major facilitator superfamily (MFS) profile" evidence="6">
    <location>
        <begin position="44"/>
        <end position="471"/>
    </location>
</feature>
<feature type="transmembrane region" description="Helical" evidence="5">
    <location>
        <begin position="45"/>
        <end position="63"/>
    </location>
</feature>
<dbReference type="EMBL" id="KN822035">
    <property type="protein sequence ID" value="KIM63377.1"/>
    <property type="molecule type" value="Genomic_DNA"/>
</dbReference>
<feature type="transmembrane region" description="Helical" evidence="5">
    <location>
        <begin position="172"/>
        <end position="194"/>
    </location>
</feature>
<dbReference type="Pfam" id="PF07690">
    <property type="entry name" value="MFS_1"/>
    <property type="match status" value="1"/>
</dbReference>
<feature type="transmembrane region" description="Helical" evidence="5">
    <location>
        <begin position="206"/>
        <end position="224"/>
    </location>
</feature>
<dbReference type="PANTHER" id="PTHR23502">
    <property type="entry name" value="MAJOR FACILITATOR SUPERFAMILY"/>
    <property type="match status" value="1"/>
</dbReference>
<feature type="transmembrane region" description="Helical" evidence="5">
    <location>
        <begin position="354"/>
        <end position="373"/>
    </location>
</feature>
<feature type="transmembrane region" description="Helical" evidence="5">
    <location>
        <begin position="427"/>
        <end position="445"/>
    </location>
</feature>
<evidence type="ECO:0000259" key="6">
    <source>
        <dbReference type="PROSITE" id="PS50850"/>
    </source>
</evidence>
<feature type="transmembrane region" description="Helical" evidence="5">
    <location>
        <begin position="113"/>
        <end position="132"/>
    </location>
</feature>
<evidence type="ECO:0000256" key="2">
    <source>
        <dbReference type="ARBA" id="ARBA00022692"/>
    </source>
</evidence>
<feature type="transmembrane region" description="Helical" evidence="5">
    <location>
        <begin position="83"/>
        <end position="101"/>
    </location>
</feature>
<name>A0A0C3AEK1_9AGAM</name>
<accession>A0A0C3AEK1</accession>
<keyword evidence="4 5" id="KW-0472">Membrane</keyword>
<reference evidence="7 8" key="1">
    <citation type="submission" date="2014-04" db="EMBL/GenBank/DDBJ databases">
        <authorList>
            <consortium name="DOE Joint Genome Institute"/>
            <person name="Kuo A."/>
            <person name="Kohler A."/>
            <person name="Nagy L.G."/>
            <person name="Floudas D."/>
            <person name="Copeland A."/>
            <person name="Barry K.W."/>
            <person name="Cichocki N."/>
            <person name="Veneault-Fourrey C."/>
            <person name="LaButti K."/>
            <person name="Lindquist E.A."/>
            <person name="Lipzen A."/>
            <person name="Lundell T."/>
            <person name="Morin E."/>
            <person name="Murat C."/>
            <person name="Sun H."/>
            <person name="Tunlid A."/>
            <person name="Henrissat B."/>
            <person name="Grigoriev I.V."/>
            <person name="Hibbett D.S."/>
            <person name="Martin F."/>
            <person name="Nordberg H.P."/>
            <person name="Cantor M.N."/>
            <person name="Hua S.X."/>
        </authorList>
    </citation>
    <scope>NUCLEOTIDE SEQUENCE [LARGE SCALE GENOMIC DNA]</scope>
    <source>
        <strain evidence="7 8">Foug A</strain>
    </source>
</reference>
<dbReference type="InterPro" id="IPR020846">
    <property type="entry name" value="MFS_dom"/>
</dbReference>
<evidence type="ECO:0000313" key="7">
    <source>
        <dbReference type="EMBL" id="KIM63377.1"/>
    </source>
</evidence>
<dbReference type="SUPFAM" id="SSF103473">
    <property type="entry name" value="MFS general substrate transporter"/>
    <property type="match status" value="1"/>
</dbReference>
<evidence type="ECO:0000256" key="1">
    <source>
        <dbReference type="ARBA" id="ARBA00004141"/>
    </source>
</evidence>
<feature type="transmembrane region" description="Helical" evidence="5">
    <location>
        <begin position="379"/>
        <end position="406"/>
    </location>
</feature>
<dbReference type="PROSITE" id="PS50850">
    <property type="entry name" value="MFS"/>
    <property type="match status" value="1"/>
</dbReference>
<dbReference type="PANTHER" id="PTHR23502:SF134">
    <property type="entry name" value="MAJOR FACILITATOR SUPERFAMILY (MFS) PROFILE DOMAIN-CONTAINING PROTEIN-RELATED"/>
    <property type="match status" value="1"/>
</dbReference>
<dbReference type="InParanoid" id="A0A0C3AEK1"/>
<dbReference type="STRING" id="1036808.A0A0C3AEK1"/>
<organism evidence="7 8">
    <name type="scientific">Scleroderma citrinum Foug A</name>
    <dbReference type="NCBI Taxonomy" id="1036808"/>
    <lineage>
        <taxon>Eukaryota</taxon>
        <taxon>Fungi</taxon>
        <taxon>Dikarya</taxon>
        <taxon>Basidiomycota</taxon>
        <taxon>Agaricomycotina</taxon>
        <taxon>Agaricomycetes</taxon>
        <taxon>Agaricomycetidae</taxon>
        <taxon>Boletales</taxon>
        <taxon>Sclerodermatineae</taxon>
        <taxon>Sclerodermataceae</taxon>
        <taxon>Scleroderma</taxon>
    </lineage>
</organism>
<keyword evidence="3 5" id="KW-1133">Transmembrane helix</keyword>
<dbReference type="HOGENOM" id="CLU_008455_0_4_1"/>
<dbReference type="GO" id="GO:0005886">
    <property type="term" value="C:plasma membrane"/>
    <property type="evidence" value="ECO:0007669"/>
    <property type="project" value="TreeGrafter"/>
</dbReference>
<evidence type="ECO:0000313" key="8">
    <source>
        <dbReference type="Proteomes" id="UP000053989"/>
    </source>
</evidence>
<evidence type="ECO:0000256" key="4">
    <source>
        <dbReference type="ARBA" id="ARBA00023136"/>
    </source>
</evidence>
<feature type="transmembrane region" description="Helical" evidence="5">
    <location>
        <begin position="283"/>
        <end position="305"/>
    </location>
</feature>
<gene>
    <name evidence="7" type="ORF">SCLCIDRAFT_15564</name>
</gene>
<dbReference type="OrthoDB" id="5376138at2759"/>
<dbReference type="FunFam" id="1.20.1250.20:FF:000082">
    <property type="entry name" value="MFS multidrug transporter, putative"/>
    <property type="match status" value="1"/>
</dbReference>
<dbReference type="GO" id="GO:0022857">
    <property type="term" value="F:transmembrane transporter activity"/>
    <property type="evidence" value="ECO:0007669"/>
    <property type="project" value="InterPro"/>
</dbReference>
<dbReference type="Gene3D" id="1.20.1250.20">
    <property type="entry name" value="MFS general substrate transporter like domains"/>
    <property type="match status" value="1"/>
</dbReference>
<feature type="transmembrane region" description="Helical" evidence="5">
    <location>
        <begin position="451"/>
        <end position="471"/>
    </location>
</feature>